<keyword evidence="5" id="KW-1185">Reference proteome</keyword>
<dbReference type="CDD" id="cd23799">
    <property type="entry name" value="UBCc_UBE2J"/>
    <property type="match status" value="1"/>
</dbReference>
<dbReference type="InterPro" id="IPR000608">
    <property type="entry name" value="UBC"/>
</dbReference>
<dbReference type="Proteomes" id="UP000311382">
    <property type="component" value="Unassembled WGS sequence"/>
</dbReference>
<dbReference type="Gene3D" id="3.10.110.10">
    <property type="entry name" value="Ubiquitin Conjugating Enzyme"/>
    <property type="match status" value="1"/>
</dbReference>
<dbReference type="Pfam" id="PF00179">
    <property type="entry name" value="UQ_con"/>
    <property type="match status" value="1"/>
</dbReference>
<feature type="region of interest" description="Disordered" evidence="2">
    <location>
        <begin position="165"/>
        <end position="184"/>
    </location>
</feature>
<feature type="domain" description="UBC core" evidence="3">
    <location>
        <begin position="6"/>
        <end position="163"/>
    </location>
</feature>
<dbReference type="STRING" id="5288.A0A5C5G0L7"/>
<name>A0A5C5G0L7_9BASI</name>
<dbReference type="PANTHER" id="PTHR24067">
    <property type="entry name" value="UBIQUITIN-CONJUGATING ENZYME E2"/>
    <property type="match status" value="1"/>
</dbReference>
<organism evidence="4 5">
    <name type="scientific">Rhodotorula diobovata</name>
    <dbReference type="NCBI Taxonomy" id="5288"/>
    <lineage>
        <taxon>Eukaryota</taxon>
        <taxon>Fungi</taxon>
        <taxon>Dikarya</taxon>
        <taxon>Basidiomycota</taxon>
        <taxon>Pucciniomycotina</taxon>
        <taxon>Microbotryomycetes</taxon>
        <taxon>Sporidiobolales</taxon>
        <taxon>Sporidiobolaceae</taxon>
        <taxon>Rhodotorula</taxon>
    </lineage>
</organism>
<accession>A0A5C5G0L7</accession>
<evidence type="ECO:0000256" key="2">
    <source>
        <dbReference type="SAM" id="MobiDB-lite"/>
    </source>
</evidence>
<dbReference type="AlphaFoldDB" id="A0A5C5G0L7"/>
<comment type="caution">
    <text evidence="4">The sequence shown here is derived from an EMBL/GenBank/DDBJ whole genome shotgun (WGS) entry which is preliminary data.</text>
</comment>
<dbReference type="InterPro" id="IPR016135">
    <property type="entry name" value="UBQ-conjugating_enzyme/RWD"/>
</dbReference>
<evidence type="ECO:0000313" key="4">
    <source>
        <dbReference type="EMBL" id="TNY22660.1"/>
    </source>
</evidence>
<dbReference type="SUPFAM" id="SSF54495">
    <property type="entry name" value="UBC-like"/>
    <property type="match status" value="1"/>
</dbReference>
<proteinExistence type="predicted"/>
<dbReference type="EMBL" id="SOZI01000022">
    <property type="protein sequence ID" value="TNY22660.1"/>
    <property type="molecule type" value="Genomic_DNA"/>
</dbReference>
<sequence length="184" mass="20212">MSASKMAIKRLSREHQAFQKDPPPFIWARPNESNILEWHAIFRGPPDTPYAGGEYWAVVTFTKDYPFAPPELKMMTPSGRFTPNTAICTSMSNFHPGSWNVSWSIETILVGLLSFMLSEEITTGATKAPTAERRALAAASHAWNLAQPKFRTLFPEYAGKEVRDVPNMSGAAPKAAGPQGEGTA</sequence>
<reference evidence="4 5" key="1">
    <citation type="submission" date="2019-03" db="EMBL/GenBank/DDBJ databases">
        <title>Rhodosporidium diobovatum UCD-FST 08-225 genome sequencing, assembly, and annotation.</title>
        <authorList>
            <person name="Fakankun I.U."/>
            <person name="Fristensky B."/>
            <person name="Levin D.B."/>
        </authorList>
    </citation>
    <scope>NUCLEOTIDE SEQUENCE [LARGE SCALE GENOMIC DNA]</scope>
    <source>
        <strain evidence="4 5">UCD-FST 08-225</strain>
    </source>
</reference>
<evidence type="ECO:0000259" key="3">
    <source>
        <dbReference type="PROSITE" id="PS50127"/>
    </source>
</evidence>
<evidence type="ECO:0000256" key="1">
    <source>
        <dbReference type="ARBA" id="ARBA00022786"/>
    </source>
</evidence>
<dbReference type="PROSITE" id="PS50127">
    <property type="entry name" value="UBC_2"/>
    <property type="match status" value="1"/>
</dbReference>
<keyword evidence="1" id="KW-0833">Ubl conjugation pathway</keyword>
<dbReference type="InterPro" id="IPR050113">
    <property type="entry name" value="Ub_conjugating_enzyme"/>
</dbReference>
<gene>
    <name evidence="4" type="ORF">DMC30DRAFT_348592</name>
</gene>
<protein>
    <submittedName>
        <fullName evidence="4">Ubiquitin-conjugating enzyme E2 J2</fullName>
    </submittedName>
</protein>
<evidence type="ECO:0000313" key="5">
    <source>
        <dbReference type="Proteomes" id="UP000311382"/>
    </source>
</evidence>
<dbReference type="SMART" id="SM00212">
    <property type="entry name" value="UBCc"/>
    <property type="match status" value="1"/>
</dbReference>
<dbReference type="OrthoDB" id="1158011at2759"/>